<protein>
    <submittedName>
        <fullName evidence="4">Terminase</fullName>
    </submittedName>
</protein>
<feature type="domain" description="Phage terminase large subunit GpA ATPase" evidence="2">
    <location>
        <begin position="51"/>
        <end position="297"/>
    </location>
</feature>
<feature type="domain" description="Terminase large subunit GpA endonuclease" evidence="3">
    <location>
        <begin position="326"/>
        <end position="615"/>
    </location>
</feature>
<dbReference type="PANTHER" id="PTHR34413:SF2">
    <property type="entry name" value="PROPHAGE TAIL FIBER ASSEMBLY PROTEIN HOMOLOG TFAE-RELATED"/>
    <property type="match status" value="1"/>
</dbReference>
<dbReference type="HAMAP" id="MF_04144">
    <property type="entry name" value="TERL_LAMBDA"/>
    <property type="match status" value="1"/>
</dbReference>
<evidence type="ECO:0000313" key="4">
    <source>
        <dbReference type="EMBL" id="NGZ86422.1"/>
    </source>
</evidence>
<evidence type="ECO:0000259" key="2">
    <source>
        <dbReference type="Pfam" id="PF05876"/>
    </source>
</evidence>
<sequence length="686" mass="76991">MYEVVNWKSQELASTLARGLGAFGVPEPMTLEEWSRANFYLSKESSYVEQDWRPWPFQRAIMACISNDDIRFIDFMKSARVGYTKILLAAIGYFAEHKRRNQVLWQPTDGDNDEFVKTELDTMLRDVKVMAKAMPAHMARNKDNTLAQKKFLGCLLHTRGGTAARAYRRISVDVAFLDELDAFLRDIEKEGSPDKLAAKRVEGATFPKMVTGSTPKLSGFSLIEDRYNGADERFKYAIPCPGCGLFHPLVWGKKDETTGFKWVNGDPTSARHLCPNQECGLLITQAEYLAVAEQGRWQNADGSITIDAAGVFRNGAGAVIAPLEHIAFHVWTAYSPAATWANLVDEFLEAFEKAQSGDITKLKTFTNTTLGLPWALEMEKTDAEQLKERAEPHTFGTVPRGGLLLLAGGDTQDNRIEITVRAYGRGCETWQVDYKIFYGNPSEDQVWQDVAEYLFETEFQHAAGTKLKIHASSIDSQGHHTQAVYNFVHTHAARKVFAVRGSSGREKHIKDGVSRVDIDWRGKVRKRGMMLWRVGTNLAKDLIYGRLGIERAGPGYMHFSKDASDEFFRQMAGEARVERATAYGKESRWTAMRKRVEAWDCTVYLVWLETHLELAKKTAKFWDQLEAEVQPAIDDLFNTPMTISMPAASTPPPAPTPVATRTAAPLRSQSASSSFASDDWSSRGFK</sequence>
<evidence type="ECO:0000313" key="5">
    <source>
        <dbReference type="Proteomes" id="UP000666369"/>
    </source>
</evidence>
<keyword evidence="5" id="KW-1185">Reference proteome</keyword>
<dbReference type="PANTHER" id="PTHR34413">
    <property type="entry name" value="PROPHAGE TAIL FIBER ASSEMBLY PROTEIN HOMOLOG TFAE-RELATED-RELATED"/>
    <property type="match status" value="1"/>
</dbReference>
<dbReference type="Proteomes" id="UP000666369">
    <property type="component" value="Unassembled WGS sequence"/>
</dbReference>
<dbReference type="InterPro" id="IPR051220">
    <property type="entry name" value="TFA_Chaperone"/>
</dbReference>
<reference evidence="5" key="2">
    <citation type="submission" date="2023-07" db="EMBL/GenBank/DDBJ databases">
        <title>Duganella aceri sp. nov., isolated from tree sap.</title>
        <authorList>
            <person name="Kim I.S."/>
        </authorList>
    </citation>
    <scope>NUCLEOTIDE SEQUENCE [LARGE SCALE GENOMIC DNA]</scope>
    <source>
        <strain evidence="5">SAP-35</strain>
    </source>
</reference>
<organism evidence="4 5">
    <name type="scientific">Duganella aceris</name>
    <dbReference type="NCBI Taxonomy" id="2703883"/>
    <lineage>
        <taxon>Bacteria</taxon>
        <taxon>Pseudomonadati</taxon>
        <taxon>Pseudomonadota</taxon>
        <taxon>Betaproteobacteria</taxon>
        <taxon>Burkholderiales</taxon>
        <taxon>Oxalobacteraceae</taxon>
        <taxon>Telluria group</taxon>
        <taxon>Duganella</taxon>
    </lineage>
</organism>
<dbReference type="EMBL" id="JAADJT010000009">
    <property type="protein sequence ID" value="NGZ86422.1"/>
    <property type="molecule type" value="Genomic_DNA"/>
</dbReference>
<dbReference type="Pfam" id="PF05876">
    <property type="entry name" value="GpA_ATPase"/>
    <property type="match status" value="1"/>
</dbReference>
<name>A0ABX0FPL2_9BURK</name>
<proteinExistence type="inferred from homology"/>
<evidence type="ECO:0000256" key="1">
    <source>
        <dbReference type="SAM" id="MobiDB-lite"/>
    </source>
</evidence>
<dbReference type="InterPro" id="IPR046454">
    <property type="entry name" value="GpA_endonuclease"/>
</dbReference>
<dbReference type="InterPro" id="IPR027417">
    <property type="entry name" value="P-loop_NTPase"/>
</dbReference>
<reference evidence="4 5" key="1">
    <citation type="submission" date="2020-01" db="EMBL/GenBank/DDBJ databases">
        <authorList>
            <person name="Lee S.D."/>
        </authorList>
    </citation>
    <scope>NUCLEOTIDE SEQUENCE [LARGE SCALE GENOMIC DNA]</scope>
    <source>
        <strain evidence="4 5">SAP-35</strain>
    </source>
</reference>
<dbReference type="Gene3D" id="3.40.50.300">
    <property type="entry name" value="P-loop containing nucleotide triphosphate hydrolases"/>
    <property type="match status" value="1"/>
</dbReference>
<gene>
    <name evidence="4" type="ORF">GW587_19445</name>
</gene>
<feature type="region of interest" description="Disordered" evidence="1">
    <location>
        <begin position="643"/>
        <end position="686"/>
    </location>
</feature>
<comment type="caution">
    <text evidence="4">The sequence shown here is derived from an EMBL/GenBank/DDBJ whole genome shotgun (WGS) entry which is preliminary data.</text>
</comment>
<accession>A0ABX0FPL2</accession>
<dbReference type="InterPro" id="IPR046453">
    <property type="entry name" value="GpA_ATPase"/>
</dbReference>
<feature type="compositionally biased region" description="Low complexity" evidence="1">
    <location>
        <begin position="657"/>
        <end position="679"/>
    </location>
</feature>
<dbReference type="Pfam" id="PF20454">
    <property type="entry name" value="GpA_nuclease"/>
    <property type="match status" value="1"/>
</dbReference>
<dbReference type="RefSeq" id="WP_166106541.1">
    <property type="nucleotide sequence ID" value="NZ_JAADJT010000009.1"/>
</dbReference>
<dbReference type="InterPro" id="IPR008866">
    <property type="entry name" value="Phage_lambda_GpA-like"/>
</dbReference>
<evidence type="ECO:0000259" key="3">
    <source>
        <dbReference type="Pfam" id="PF20454"/>
    </source>
</evidence>